<dbReference type="InterPro" id="IPR050250">
    <property type="entry name" value="Macrolide_Exporter_MacB"/>
</dbReference>
<feature type="transmembrane region" description="Helical" evidence="8">
    <location>
        <begin position="881"/>
        <end position="907"/>
    </location>
</feature>
<evidence type="ECO:0000259" key="10">
    <source>
        <dbReference type="Pfam" id="PF12704"/>
    </source>
</evidence>
<feature type="transmembrane region" description="Helical" evidence="8">
    <location>
        <begin position="505"/>
        <end position="530"/>
    </location>
</feature>
<feature type="transmembrane region" description="Helical" evidence="8">
    <location>
        <begin position="457"/>
        <end position="478"/>
    </location>
</feature>
<feature type="domain" description="ABC3 transporter permease C-terminal" evidence="9">
    <location>
        <begin position="290"/>
        <end position="405"/>
    </location>
</feature>
<reference evidence="11 12" key="1">
    <citation type="submission" date="2019-08" db="EMBL/GenBank/DDBJ databases">
        <title>Deep-cultivation of Planctomycetes and their phenomic and genomic characterization uncovers novel biology.</title>
        <authorList>
            <person name="Wiegand S."/>
            <person name="Jogler M."/>
            <person name="Boedeker C."/>
            <person name="Pinto D."/>
            <person name="Vollmers J."/>
            <person name="Rivas-Marin E."/>
            <person name="Kohn T."/>
            <person name="Peeters S.H."/>
            <person name="Heuer A."/>
            <person name="Rast P."/>
            <person name="Oberbeckmann S."/>
            <person name="Bunk B."/>
            <person name="Jeske O."/>
            <person name="Meyerdierks A."/>
            <person name="Storesund J.E."/>
            <person name="Kallscheuer N."/>
            <person name="Luecker S."/>
            <person name="Lage O.M."/>
            <person name="Pohl T."/>
            <person name="Merkel B.J."/>
            <person name="Hornburger P."/>
            <person name="Mueller R.-W."/>
            <person name="Bruemmer F."/>
            <person name="Labrenz M."/>
            <person name="Spormann A.M."/>
            <person name="Op den Camp H."/>
            <person name="Overmann J."/>
            <person name="Amann R."/>
            <person name="Jetten M.S.M."/>
            <person name="Mascher T."/>
            <person name="Medema M.H."/>
            <person name="Devos D.P."/>
            <person name="Kaster A.-K."/>
            <person name="Ovreas L."/>
            <person name="Rohde M."/>
            <person name="Galperin M.Y."/>
            <person name="Jogler C."/>
        </authorList>
    </citation>
    <scope>NUCLEOTIDE SEQUENCE [LARGE SCALE GENOMIC DNA]</scope>
    <source>
        <strain evidence="11 12">DSM 8797</strain>
    </source>
</reference>
<feature type="region of interest" description="Disordered" evidence="7">
    <location>
        <begin position="104"/>
        <end position="145"/>
    </location>
</feature>
<keyword evidence="4 8" id="KW-1133">Transmembrane helix</keyword>
<keyword evidence="11" id="KW-0378">Hydrolase</keyword>
<evidence type="ECO:0000256" key="5">
    <source>
        <dbReference type="ARBA" id="ARBA00023136"/>
    </source>
</evidence>
<evidence type="ECO:0000259" key="9">
    <source>
        <dbReference type="Pfam" id="PF02687"/>
    </source>
</evidence>
<feature type="transmembrane region" description="Helical" evidence="8">
    <location>
        <begin position="786"/>
        <end position="810"/>
    </location>
</feature>
<proteinExistence type="inferred from homology"/>
<feature type="transmembrane region" description="Helical" evidence="8">
    <location>
        <begin position="831"/>
        <end position="861"/>
    </location>
</feature>
<evidence type="ECO:0000256" key="4">
    <source>
        <dbReference type="ARBA" id="ARBA00022989"/>
    </source>
</evidence>
<dbReference type="RefSeq" id="WP_198139424.1">
    <property type="nucleotide sequence ID" value="NZ_CP042910.1"/>
</dbReference>
<dbReference type="Proteomes" id="UP000322887">
    <property type="component" value="Chromosome"/>
</dbReference>
<dbReference type="Pfam" id="PF02687">
    <property type="entry name" value="FtsX"/>
    <property type="match status" value="2"/>
</dbReference>
<dbReference type="Pfam" id="PF12704">
    <property type="entry name" value="MacB_PCD"/>
    <property type="match status" value="1"/>
</dbReference>
<dbReference type="GO" id="GO:0005524">
    <property type="term" value="F:ATP binding"/>
    <property type="evidence" value="ECO:0007669"/>
    <property type="project" value="UniProtKB-KW"/>
</dbReference>
<evidence type="ECO:0000256" key="1">
    <source>
        <dbReference type="ARBA" id="ARBA00004651"/>
    </source>
</evidence>
<dbReference type="GO" id="GO:0016787">
    <property type="term" value="F:hydrolase activity"/>
    <property type="evidence" value="ECO:0007669"/>
    <property type="project" value="UniProtKB-KW"/>
</dbReference>
<evidence type="ECO:0000313" key="12">
    <source>
        <dbReference type="Proteomes" id="UP000322887"/>
    </source>
</evidence>
<feature type="transmembrane region" description="Helical" evidence="8">
    <location>
        <begin position="288"/>
        <end position="310"/>
    </location>
</feature>
<comment type="similarity">
    <text evidence="6">Belongs to the ABC-4 integral membrane protein family.</text>
</comment>
<keyword evidence="11" id="KW-0067">ATP-binding</keyword>
<evidence type="ECO:0000313" key="11">
    <source>
        <dbReference type="EMBL" id="QEG19339.1"/>
    </source>
</evidence>
<evidence type="ECO:0000256" key="2">
    <source>
        <dbReference type="ARBA" id="ARBA00022475"/>
    </source>
</evidence>
<keyword evidence="3 8" id="KW-0812">Transmembrane</keyword>
<feature type="transmembrane region" description="Helical" evidence="8">
    <location>
        <begin position="422"/>
        <end position="445"/>
    </location>
</feature>
<feature type="transmembrane region" description="Helical" evidence="8">
    <location>
        <begin position="330"/>
        <end position="357"/>
    </location>
</feature>
<gene>
    <name evidence="11" type="primary">macB_6</name>
    <name evidence="11" type="ORF">GmarT_52380</name>
</gene>
<organism evidence="11 12">
    <name type="scientific">Gimesia maris</name>
    <dbReference type="NCBI Taxonomy" id="122"/>
    <lineage>
        <taxon>Bacteria</taxon>
        <taxon>Pseudomonadati</taxon>
        <taxon>Planctomycetota</taxon>
        <taxon>Planctomycetia</taxon>
        <taxon>Planctomycetales</taxon>
        <taxon>Planctomycetaceae</taxon>
        <taxon>Gimesia</taxon>
    </lineage>
</organism>
<feature type="domain" description="ABC3 transporter permease C-terminal" evidence="9">
    <location>
        <begin position="793"/>
        <end position="912"/>
    </location>
</feature>
<dbReference type="InterPro" id="IPR003838">
    <property type="entry name" value="ABC3_permease_C"/>
</dbReference>
<accession>A0ABX5YU68</accession>
<feature type="compositionally biased region" description="Basic and acidic residues" evidence="7">
    <location>
        <begin position="131"/>
        <end position="143"/>
    </location>
</feature>
<dbReference type="PANTHER" id="PTHR30572:SF4">
    <property type="entry name" value="ABC TRANSPORTER PERMEASE YTRF"/>
    <property type="match status" value="1"/>
</dbReference>
<keyword evidence="2" id="KW-1003">Cell membrane</keyword>
<keyword evidence="5 8" id="KW-0472">Membrane</keyword>
<sequence>MKKVIRVSLSFVRERPHRVMLTSLATIAATCIVVWVASGYDMLLKNFDIYSDLVLGRYELAVAPIDLNGETVVPAEVLSDLRNDSSVAAADPFWGEMLKVRPLHAQKNEEADSPSDQDSRRRPISMILTTDSREPPFDMHAGRWLDPSRQGSHEIVVRADVAHTWGLETGDSVSIGDGDQTEPFQVIGIVDAPTIIGPGGEAAIQIITPGSGEFFVSTAAAEKLFAKQAEISMIGVALQPDADLTRFRFGWGPRLSRYSTPVQFQELIDIEEALDESASAQNVLIQSYAATGIAILIAMLVIFSTLSMGITERIRQYAILRAIGFTRFEVGTLIACEGLLLAAIGFVGGILLGQLLLWMSVRASGGLLHHGTSVGPFSLLLAGVATFGGAFLAALIPIWQVTSVKPIDAMAPRPQLAGLQAVPWKTVGLGLILICINPLLIFLFLPDHTYGVTATLIIGFGSLAVGFVLLSPGIVILVDRWGSPVLARLFGLDPKLLRSQITNHLWRTVGAAISIAIGTGLYIGILVWGFTMLEAFIPGPWAPDALIAFREVEIPPEEAAALAAVPGIDPERCEPIVVEQPRLLNDLTNSAERASVTRQDNVVIIGIDPEGAFLGEHPLFDLEWVAGSPESAVSLLQQGNACVVPDHFLKETGLVTGDQFTLVPPENPDQPVKYTIAGAVRLPGWHWQTKLTGFRSRTHRAAALAFASYESVAQNFNKPVASYVWFDYASNQSNPDQILQAAQKQLQVPAIAANDDPLASSEGAPGLRMMPVENIRAITRGAASRWIWMLSQIPLITILIAGFGVLNVIFASVRSRRWEMGVLRSLGITSWSLVLVVLAEGLLIGIVAGLISFGFGMLAGWCGAGIAQYFSFFGGLHPDLSVPWFAILSGLAGMLIFSVLIAVWPAVSVGKKRPLTLLQQGRGTI</sequence>
<dbReference type="EMBL" id="CP042910">
    <property type="protein sequence ID" value="QEG19339.1"/>
    <property type="molecule type" value="Genomic_DNA"/>
</dbReference>
<dbReference type="InterPro" id="IPR025857">
    <property type="entry name" value="MacB_PCD"/>
</dbReference>
<protein>
    <submittedName>
        <fullName evidence="11">Macrolide export ATP-binding/permease protein MacB</fullName>
        <ecNumber evidence="11">3.6.3.-</ecNumber>
    </submittedName>
</protein>
<evidence type="ECO:0000256" key="7">
    <source>
        <dbReference type="SAM" id="MobiDB-lite"/>
    </source>
</evidence>
<dbReference type="EC" id="3.6.3.-" evidence="11"/>
<feature type="transmembrane region" description="Helical" evidence="8">
    <location>
        <begin position="377"/>
        <end position="401"/>
    </location>
</feature>
<feature type="domain" description="MacB-like periplasmic core" evidence="10">
    <location>
        <begin position="26"/>
        <end position="246"/>
    </location>
</feature>
<comment type="subcellular location">
    <subcellularLocation>
        <location evidence="1">Cell membrane</location>
        <topology evidence="1">Multi-pass membrane protein</topology>
    </subcellularLocation>
</comment>
<evidence type="ECO:0000256" key="6">
    <source>
        <dbReference type="ARBA" id="ARBA00038076"/>
    </source>
</evidence>
<evidence type="ECO:0000256" key="3">
    <source>
        <dbReference type="ARBA" id="ARBA00022692"/>
    </source>
</evidence>
<dbReference type="PANTHER" id="PTHR30572">
    <property type="entry name" value="MEMBRANE COMPONENT OF TRANSPORTER-RELATED"/>
    <property type="match status" value="1"/>
</dbReference>
<keyword evidence="12" id="KW-1185">Reference proteome</keyword>
<dbReference type="GeneID" id="98649677"/>
<feature type="transmembrane region" description="Helical" evidence="8">
    <location>
        <begin position="21"/>
        <end position="40"/>
    </location>
</feature>
<keyword evidence="11" id="KW-0547">Nucleotide-binding</keyword>
<name>A0ABX5YU68_9PLAN</name>
<evidence type="ECO:0000256" key="8">
    <source>
        <dbReference type="SAM" id="Phobius"/>
    </source>
</evidence>